<name>A0A3N0V8E7_9GAMM</name>
<dbReference type="EMBL" id="RJVO01000006">
    <property type="protein sequence ID" value="ROH88628.1"/>
    <property type="molecule type" value="Genomic_DNA"/>
</dbReference>
<reference evidence="2 3" key="1">
    <citation type="submission" date="2018-10" db="EMBL/GenBank/DDBJ databases">
        <authorList>
            <person name="Chen W.-M."/>
        </authorList>
    </citation>
    <scope>NUCLEOTIDE SEQUENCE [LARGE SCALE GENOMIC DNA]</scope>
    <source>
        <strain evidence="2 3">THS-13</strain>
    </source>
</reference>
<organism evidence="2 3">
    <name type="scientific">Stagnimonas aquatica</name>
    <dbReference type="NCBI Taxonomy" id="2689987"/>
    <lineage>
        <taxon>Bacteria</taxon>
        <taxon>Pseudomonadati</taxon>
        <taxon>Pseudomonadota</taxon>
        <taxon>Gammaproteobacteria</taxon>
        <taxon>Nevskiales</taxon>
        <taxon>Nevskiaceae</taxon>
        <taxon>Stagnimonas</taxon>
    </lineage>
</organism>
<comment type="caution">
    <text evidence="2">The sequence shown here is derived from an EMBL/GenBank/DDBJ whole genome shotgun (WGS) entry which is preliminary data.</text>
</comment>
<proteinExistence type="predicted"/>
<protein>
    <submittedName>
        <fullName evidence="2">Uncharacterized protein</fullName>
    </submittedName>
</protein>
<evidence type="ECO:0000256" key="1">
    <source>
        <dbReference type="SAM" id="MobiDB-lite"/>
    </source>
</evidence>
<dbReference type="InParanoid" id="A0A3N0V8E7"/>
<sequence length="71" mass="8033">MLGLRGTPANSAPYRRLRQAPASIPPETSASRRYEGDRNIYSTAVFARRHIYSRRALRSREVGGADEPVRF</sequence>
<keyword evidence="3" id="KW-1185">Reference proteome</keyword>
<dbReference type="Proteomes" id="UP000282106">
    <property type="component" value="Unassembled WGS sequence"/>
</dbReference>
<dbReference type="AlphaFoldDB" id="A0A3N0V8E7"/>
<feature type="region of interest" description="Disordered" evidence="1">
    <location>
        <begin position="1"/>
        <end position="35"/>
    </location>
</feature>
<evidence type="ECO:0000313" key="2">
    <source>
        <dbReference type="EMBL" id="ROH88628.1"/>
    </source>
</evidence>
<accession>A0A3N0V8E7</accession>
<gene>
    <name evidence="2" type="ORF">ED208_12480</name>
</gene>
<evidence type="ECO:0000313" key="3">
    <source>
        <dbReference type="Proteomes" id="UP000282106"/>
    </source>
</evidence>